<reference evidence="3" key="1">
    <citation type="submission" date="2019-03" db="EMBL/GenBank/DDBJ databases">
        <title>Long read genome sequence of the mycoparasitic Pythium oligandrum ATCC 38472 isolated from sugarbeet rhizosphere.</title>
        <authorList>
            <person name="Gaulin E."/>
        </authorList>
    </citation>
    <scope>NUCLEOTIDE SEQUENCE</scope>
    <source>
        <strain evidence="3">ATCC 38472_TT</strain>
    </source>
</reference>
<dbReference type="EMBL" id="SPLM01000109">
    <property type="protein sequence ID" value="TMW59549.1"/>
    <property type="molecule type" value="Genomic_DNA"/>
</dbReference>
<accession>A0A8K1FG23</accession>
<proteinExistence type="inferred from homology"/>
<feature type="compositionally biased region" description="Low complexity" evidence="2">
    <location>
        <begin position="20"/>
        <end position="38"/>
    </location>
</feature>
<dbReference type="OrthoDB" id="547133at2759"/>
<comment type="similarity">
    <text evidence="1">Belongs to the FAM228 family.</text>
</comment>
<organism evidence="3 4">
    <name type="scientific">Pythium oligandrum</name>
    <name type="common">Mycoparasitic fungus</name>
    <dbReference type="NCBI Taxonomy" id="41045"/>
    <lineage>
        <taxon>Eukaryota</taxon>
        <taxon>Sar</taxon>
        <taxon>Stramenopiles</taxon>
        <taxon>Oomycota</taxon>
        <taxon>Peronosporomycetes</taxon>
        <taxon>Pythiales</taxon>
        <taxon>Pythiaceae</taxon>
        <taxon>Pythium</taxon>
    </lineage>
</organism>
<evidence type="ECO:0000256" key="2">
    <source>
        <dbReference type="SAM" id="MobiDB-lite"/>
    </source>
</evidence>
<feature type="region of interest" description="Disordered" evidence="2">
    <location>
        <begin position="1"/>
        <end position="59"/>
    </location>
</feature>
<dbReference type="InterPro" id="IPR040046">
    <property type="entry name" value="FAM228"/>
</dbReference>
<feature type="compositionally biased region" description="Polar residues" evidence="2">
    <location>
        <begin position="48"/>
        <end position="57"/>
    </location>
</feature>
<feature type="compositionally biased region" description="Basic and acidic residues" evidence="2">
    <location>
        <begin position="1"/>
        <end position="15"/>
    </location>
</feature>
<evidence type="ECO:0000313" key="4">
    <source>
        <dbReference type="Proteomes" id="UP000794436"/>
    </source>
</evidence>
<dbReference type="PANTHER" id="PTHR28584:SF1">
    <property type="entry name" value="PROTEIN FAM228B"/>
    <property type="match status" value="1"/>
</dbReference>
<dbReference type="AlphaFoldDB" id="A0A8K1FG23"/>
<dbReference type="PANTHER" id="PTHR28584">
    <property type="entry name" value="FAMILY WITH SEQUENCE SIMILARITY 228 MEMBER A"/>
    <property type="match status" value="1"/>
</dbReference>
<comment type="caution">
    <text evidence="3">The sequence shown here is derived from an EMBL/GenBank/DDBJ whole genome shotgun (WGS) entry which is preliminary data.</text>
</comment>
<evidence type="ECO:0000256" key="1">
    <source>
        <dbReference type="ARBA" id="ARBA00007753"/>
    </source>
</evidence>
<keyword evidence="4" id="KW-1185">Reference proteome</keyword>
<protein>
    <submittedName>
        <fullName evidence="3">Uncharacterized protein</fullName>
    </submittedName>
</protein>
<name>A0A8K1FG23_PYTOL</name>
<gene>
    <name evidence="3" type="ORF">Poli38472_004618</name>
</gene>
<evidence type="ECO:0000313" key="3">
    <source>
        <dbReference type="EMBL" id="TMW59549.1"/>
    </source>
</evidence>
<dbReference type="Proteomes" id="UP000794436">
    <property type="component" value="Unassembled WGS sequence"/>
</dbReference>
<sequence>MSIRVHNADQFEELRQGAIRESSSPRSRSSLTSSTRHSFGGSPLGSDSPVTRTSLTSDLLRETHQKRMAMKHELYMKEQDARQKKLTDSIAENLQKQKTRKEAQYMKLWQDVDEGKTLAEELRARLQLQDESRQRQSQRMYDEWSSEVFHRLNDPVHDKVQAMDSKALNQHRHEAYQRFLDITNKKGGLFRDIIIESEYNPLNDIKSLQYRANVDDPVKRVIRRREEEDRIASEGSTRRSTTQELGRSDNLDIQLWSQGVFESTPYGYFHKMMNSQPNADSSKTYASRVSFDHYNIEMGAEAVNRELPKGKRTNFDGYKIPKTTIELK</sequence>